<dbReference type="PANTHER" id="PTHR43762">
    <property type="entry name" value="L-GULONOLACTONE OXIDASE"/>
    <property type="match status" value="1"/>
</dbReference>
<dbReference type="GO" id="GO:0016020">
    <property type="term" value="C:membrane"/>
    <property type="evidence" value="ECO:0007669"/>
    <property type="project" value="InterPro"/>
</dbReference>
<dbReference type="Pfam" id="PF01565">
    <property type="entry name" value="FAD_binding_4"/>
    <property type="match status" value="1"/>
</dbReference>
<dbReference type="PIRSF" id="PIRSF000136">
    <property type="entry name" value="LGO_GLO"/>
    <property type="match status" value="1"/>
</dbReference>
<dbReference type="GO" id="GO:0080049">
    <property type="term" value="F:L-gulono-1,4-lactone dehydrogenase activity"/>
    <property type="evidence" value="ECO:0007669"/>
    <property type="project" value="TreeGrafter"/>
</dbReference>
<evidence type="ECO:0000259" key="3">
    <source>
        <dbReference type="PROSITE" id="PS51387"/>
    </source>
</evidence>
<dbReference type="GO" id="GO:0071949">
    <property type="term" value="F:FAD binding"/>
    <property type="evidence" value="ECO:0007669"/>
    <property type="project" value="InterPro"/>
</dbReference>
<evidence type="ECO:0000313" key="4">
    <source>
        <dbReference type="EMBL" id="MBP2706874.1"/>
    </source>
</evidence>
<dbReference type="Pfam" id="PF04030">
    <property type="entry name" value="ALO"/>
    <property type="match status" value="1"/>
</dbReference>
<dbReference type="AlphaFoldDB" id="A0A941ARY3"/>
<evidence type="ECO:0000256" key="2">
    <source>
        <dbReference type="SAM" id="MobiDB-lite"/>
    </source>
</evidence>
<feature type="region of interest" description="Disordered" evidence="2">
    <location>
        <begin position="1"/>
        <end position="30"/>
    </location>
</feature>
<accession>A0A941ARY3</accession>
<dbReference type="SUPFAM" id="SSF56176">
    <property type="entry name" value="FAD-binding/transporter-associated domain-like"/>
    <property type="match status" value="1"/>
</dbReference>
<dbReference type="Proteomes" id="UP000674234">
    <property type="component" value="Unassembled WGS sequence"/>
</dbReference>
<dbReference type="InterPro" id="IPR036318">
    <property type="entry name" value="FAD-bd_PCMH-like_sf"/>
</dbReference>
<keyword evidence="5" id="KW-1185">Reference proteome</keyword>
<dbReference type="Gene3D" id="3.30.70.2520">
    <property type="match status" value="1"/>
</dbReference>
<feature type="domain" description="FAD-binding PCMH-type" evidence="3">
    <location>
        <begin position="46"/>
        <end position="213"/>
    </location>
</feature>
<proteinExistence type="predicted"/>
<comment type="caution">
    <text evidence="4">The sequence shown here is derived from an EMBL/GenBank/DDBJ whole genome shotgun (WGS) entry which is preliminary data.</text>
</comment>
<organism evidence="4 5">
    <name type="scientific">Microbispora oryzae</name>
    <dbReference type="NCBI Taxonomy" id="2806554"/>
    <lineage>
        <taxon>Bacteria</taxon>
        <taxon>Bacillati</taxon>
        <taxon>Actinomycetota</taxon>
        <taxon>Actinomycetes</taxon>
        <taxon>Streptosporangiales</taxon>
        <taxon>Streptosporangiaceae</taxon>
        <taxon>Microbispora</taxon>
    </lineage>
</organism>
<dbReference type="InterPro" id="IPR016167">
    <property type="entry name" value="FAD-bd_PCMH_sub1"/>
</dbReference>
<dbReference type="Gene3D" id="3.30.43.10">
    <property type="entry name" value="Uridine Diphospho-n-acetylenolpyruvylglucosamine Reductase, domain 2"/>
    <property type="match status" value="1"/>
</dbReference>
<dbReference type="InterPro" id="IPR007173">
    <property type="entry name" value="ALO_C"/>
</dbReference>
<gene>
    <name evidence="4" type="ORF">JOL79_23995</name>
</gene>
<reference evidence="4" key="1">
    <citation type="submission" date="2021-02" db="EMBL/GenBank/DDBJ databases">
        <title>Draft genome sequence of Microbispora sp. RL4-1S isolated from rice leaves in Thailand.</title>
        <authorList>
            <person name="Muangham S."/>
            <person name="Duangmal K."/>
        </authorList>
    </citation>
    <scope>NUCLEOTIDE SEQUENCE</scope>
    <source>
        <strain evidence="4">RL4-1S</strain>
    </source>
</reference>
<protein>
    <submittedName>
        <fullName evidence="4">FAD-binding protein</fullName>
    </submittedName>
</protein>
<dbReference type="PANTHER" id="PTHR43762:SF1">
    <property type="entry name" value="D-ARABINONO-1,4-LACTONE OXIDASE"/>
    <property type="match status" value="1"/>
</dbReference>
<evidence type="ECO:0000256" key="1">
    <source>
        <dbReference type="ARBA" id="ARBA00023002"/>
    </source>
</evidence>
<dbReference type="PROSITE" id="PS51387">
    <property type="entry name" value="FAD_PCMH"/>
    <property type="match status" value="1"/>
</dbReference>
<dbReference type="GO" id="GO:0003885">
    <property type="term" value="F:D-arabinono-1,4-lactone oxidase activity"/>
    <property type="evidence" value="ECO:0007669"/>
    <property type="project" value="InterPro"/>
</dbReference>
<keyword evidence="1" id="KW-0560">Oxidoreductase</keyword>
<dbReference type="InterPro" id="IPR016166">
    <property type="entry name" value="FAD-bd_PCMH"/>
</dbReference>
<name>A0A941ARY3_9ACTN</name>
<dbReference type="EMBL" id="JAFCNB010000015">
    <property type="protein sequence ID" value="MBP2706874.1"/>
    <property type="molecule type" value="Genomic_DNA"/>
</dbReference>
<dbReference type="InterPro" id="IPR010031">
    <property type="entry name" value="FAD_lactone_oxidase-like"/>
</dbReference>
<dbReference type="Gene3D" id="3.30.465.10">
    <property type="match status" value="1"/>
</dbReference>
<evidence type="ECO:0000313" key="5">
    <source>
        <dbReference type="Proteomes" id="UP000674234"/>
    </source>
</evidence>
<dbReference type="Gene3D" id="3.30.70.2530">
    <property type="match status" value="1"/>
</dbReference>
<feature type="compositionally biased region" description="Basic residues" evidence="2">
    <location>
        <begin position="21"/>
        <end position="30"/>
    </location>
</feature>
<dbReference type="InterPro" id="IPR016171">
    <property type="entry name" value="Vanillyl_alc_oxidase_C-sub2"/>
</dbReference>
<dbReference type="Gene3D" id="1.10.45.10">
    <property type="entry name" value="Vanillyl-alcohol Oxidase, Chain A, domain 4"/>
    <property type="match status" value="1"/>
</dbReference>
<dbReference type="InterPro" id="IPR006094">
    <property type="entry name" value="Oxid_FAD_bind_N"/>
</dbReference>
<dbReference type="InterPro" id="IPR016169">
    <property type="entry name" value="FAD-bd_PCMH_sub2"/>
</dbReference>
<sequence length="457" mass="48894">MAPTVARPLCGHPRRPEVRGRGRAPGRPGVRHTRLVTYKVTNWAGNIAFRADHVERPSTVAELRSLIGRAGKVRVLGSGHSFNEIADSAGALVSLDGLPAEVEIDTASATVRVAASVRYGDLGRRLHEKGYALPNLASLPHISVAGSCATGTHGSGDANGGLATAVAAIEMVTASGDLVTLSRAADPGRFPGAVVALGALGAVVGLTLDLVPAFEVRQSVYEGLDARVLDDHFDDVVSAAYSVSLFTDWRTSAVNQVWVKERMDGGTPAEPAAGFFGAVAADGPRHPVPGVSPIHCTQQMGEPGPWFERLPHFRPDFTPSSGEELQSEFMVPRRHAVAAFHAVDAIREHIAPVLQISEIRTIAADDLWLSPSQGRDTVAFHFTWVKDPQAVLPVLARIEDALAPFDARPHWGKLFTLAPAVVASRYERLGDFRALAREYDPRGVFANEFVTRHVLTG</sequence>